<comment type="caution">
    <text evidence="6">The sequence shown here is derived from an EMBL/GenBank/DDBJ whole genome shotgun (WGS) entry which is preliminary data.</text>
</comment>
<evidence type="ECO:0000313" key="7">
    <source>
        <dbReference type="Proteomes" id="UP000272706"/>
    </source>
</evidence>
<gene>
    <name evidence="6" type="ORF">D3227_27280</name>
</gene>
<keyword evidence="2" id="KW-0645">Protease</keyword>
<dbReference type="Pfam" id="PF04586">
    <property type="entry name" value="Peptidase_S78"/>
    <property type="match status" value="1"/>
</dbReference>
<dbReference type="GO" id="GO:0008233">
    <property type="term" value="F:peptidase activity"/>
    <property type="evidence" value="ECO:0007669"/>
    <property type="project" value="UniProtKB-KW"/>
</dbReference>
<keyword evidence="1" id="KW-1188">Viral release from host cell</keyword>
<accession>A0A3A5KCU2</accession>
<evidence type="ECO:0000259" key="5">
    <source>
        <dbReference type="Pfam" id="PF04586"/>
    </source>
</evidence>
<feature type="region of interest" description="Disordered" evidence="4">
    <location>
        <begin position="352"/>
        <end position="375"/>
    </location>
</feature>
<dbReference type="GO" id="GO:0006508">
    <property type="term" value="P:proteolysis"/>
    <property type="evidence" value="ECO:0007669"/>
    <property type="project" value="UniProtKB-KW"/>
</dbReference>
<dbReference type="EMBL" id="QZWZ01000027">
    <property type="protein sequence ID" value="RJT32106.1"/>
    <property type="molecule type" value="Genomic_DNA"/>
</dbReference>
<dbReference type="AlphaFoldDB" id="A0A3A5KCU2"/>
<dbReference type="RefSeq" id="WP_120017356.1">
    <property type="nucleotide sequence ID" value="NZ_QZWZ01000027.1"/>
</dbReference>
<protein>
    <recommendedName>
        <fullName evidence="5">Prohead serine protease domain-containing protein</fullName>
    </recommendedName>
</protein>
<feature type="compositionally biased region" description="Polar residues" evidence="4">
    <location>
        <begin position="352"/>
        <end position="361"/>
    </location>
</feature>
<evidence type="ECO:0000313" key="6">
    <source>
        <dbReference type="EMBL" id="RJT32106.1"/>
    </source>
</evidence>
<sequence>MNRGYSILNIKSVSEDERTITGIASTPATDLQDDVVEPRGAVFKLPIPLLWQHKHDAPVGWVTSAKVTDAGIEIVAKIAKIADPGTLKDRVDEAFAAIKAGLVRGLSIGFKGLDSEPIRGTYGVRYKKWLWLELSAVTLAANVEASILSVKRADFRDGRSTHIEVDLQRAAALGKVDADISRIDRLIADKLKLLKADEAKHALDQSVELQARLNSQISTLRKQADEAQEKRFKAEIGEFEKPLPIARLQQSEPVTEEVRKYLATETAALKELGLNEDTRNMPYTHGLFAIFYNSLTTSLQKMRDRIDAIEATGQQDAYKGVYQRALPYSKGAMVTHDGSLWVSLQDVQEGTLPGSNPTSWQLAAKGATKMERTKT</sequence>
<evidence type="ECO:0000256" key="1">
    <source>
        <dbReference type="ARBA" id="ARBA00022612"/>
    </source>
</evidence>
<evidence type="ECO:0000256" key="4">
    <source>
        <dbReference type="SAM" id="MobiDB-lite"/>
    </source>
</evidence>
<organism evidence="6 7">
    <name type="scientific">Mesorhizobium waimense</name>
    <dbReference type="NCBI Taxonomy" id="1300307"/>
    <lineage>
        <taxon>Bacteria</taxon>
        <taxon>Pseudomonadati</taxon>
        <taxon>Pseudomonadota</taxon>
        <taxon>Alphaproteobacteria</taxon>
        <taxon>Hyphomicrobiales</taxon>
        <taxon>Phyllobacteriaceae</taxon>
        <taxon>Mesorhizobium</taxon>
    </lineage>
</organism>
<dbReference type="OrthoDB" id="8089818at2"/>
<dbReference type="SUPFAM" id="SSF50789">
    <property type="entry name" value="Herpes virus serine proteinase, assemblin"/>
    <property type="match status" value="1"/>
</dbReference>
<keyword evidence="3" id="KW-0378">Hydrolase</keyword>
<keyword evidence="7" id="KW-1185">Reference proteome</keyword>
<reference evidence="6 7" key="1">
    <citation type="submission" date="2018-09" db="EMBL/GenBank/DDBJ databases">
        <title>Mesorhizobium carmichaelinearum sp. nov. isolated from Carmichaelinea spp. root nodules in New Zealand.</title>
        <authorList>
            <person name="De Meyer S.E."/>
        </authorList>
    </citation>
    <scope>NUCLEOTIDE SEQUENCE [LARGE SCALE GENOMIC DNA]</scope>
    <source>
        <strain evidence="6 7">ICMP19557</strain>
    </source>
</reference>
<name>A0A3A5KCU2_9HYPH</name>
<evidence type="ECO:0000256" key="3">
    <source>
        <dbReference type="ARBA" id="ARBA00022801"/>
    </source>
</evidence>
<evidence type="ECO:0000256" key="2">
    <source>
        <dbReference type="ARBA" id="ARBA00022670"/>
    </source>
</evidence>
<proteinExistence type="predicted"/>
<feature type="domain" description="Prohead serine protease" evidence="5">
    <location>
        <begin position="47"/>
        <end position="150"/>
    </location>
</feature>
<dbReference type="Proteomes" id="UP000272706">
    <property type="component" value="Unassembled WGS sequence"/>
</dbReference>
<dbReference type="InterPro" id="IPR054613">
    <property type="entry name" value="Peptidase_S78_dom"/>
</dbReference>